<accession>A0A7G9RWP6</accession>
<sequence>MAIEVIILSDNHGKVKVMDQIREAYPNADAYLHCGDNELRNSDMEPYHAVTGNNDYFYTYPEQLVVNVKGHRFFITHSHTLRYGKRIEDLVMLAKKNQCEFACYGHTHIFDDQIVDGIHIINPGSLYYNRDGSQPSFARLTIDDEGNTTVEKLYAEDLQ</sequence>
<dbReference type="NCBIfam" id="TIGR00040">
    <property type="entry name" value="yfcE"/>
    <property type="match status" value="1"/>
</dbReference>
<dbReference type="Pfam" id="PF12850">
    <property type="entry name" value="Metallophos_2"/>
    <property type="match status" value="1"/>
</dbReference>
<proteinExistence type="inferred from homology"/>
<comment type="similarity">
    <text evidence="1 2">Belongs to the metallophosphoesterase superfamily. YfcE family.</text>
</comment>
<protein>
    <recommendedName>
        <fullName evidence="2">Phosphoesterase</fullName>
        <ecNumber evidence="2">3.1.4.-</ecNumber>
    </recommendedName>
</protein>
<evidence type="ECO:0000313" key="4">
    <source>
        <dbReference type="EMBL" id="QNN60021.1"/>
    </source>
</evidence>
<dbReference type="RefSeq" id="WP_187533154.1">
    <property type="nucleotide sequence ID" value="NZ_CBCSHU010000002.1"/>
</dbReference>
<dbReference type="EC" id="3.1.4.-" evidence="2"/>
<feature type="domain" description="Calcineurin-like phosphoesterase" evidence="3">
    <location>
        <begin position="4"/>
        <end position="144"/>
    </location>
</feature>
<gene>
    <name evidence="4" type="ORF">H9L01_06470</name>
</gene>
<evidence type="ECO:0000256" key="2">
    <source>
        <dbReference type="RuleBase" id="RU362039"/>
    </source>
</evidence>
<dbReference type="InterPro" id="IPR024654">
    <property type="entry name" value="Calcineurin-like_PHP_lpxH"/>
</dbReference>
<organism evidence="4 5">
    <name type="scientific">Erysipelothrix inopinata</name>
    <dbReference type="NCBI Taxonomy" id="225084"/>
    <lineage>
        <taxon>Bacteria</taxon>
        <taxon>Bacillati</taxon>
        <taxon>Bacillota</taxon>
        <taxon>Erysipelotrichia</taxon>
        <taxon>Erysipelotrichales</taxon>
        <taxon>Erysipelotrichaceae</taxon>
        <taxon>Erysipelothrix</taxon>
    </lineage>
</organism>
<dbReference type="EMBL" id="CP060715">
    <property type="protein sequence ID" value="QNN60021.1"/>
    <property type="molecule type" value="Genomic_DNA"/>
</dbReference>
<dbReference type="AlphaFoldDB" id="A0A7G9RWP6"/>
<keyword evidence="2" id="KW-0479">Metal-binding</keyword>
<dbReference type="InterPro" id="IPR029052">
    <property type="entry name" value="Metallo-depent_PP-like"/>
</dbReference>
<name>A0A7G9RWP6_9FIRM</name>
<comment type="cofactor">
    <cofactor evidence="2">
        <name>a divalent metal cation</name>
        <dbReference type="ChEBI" id="CHEBI:60240"/>
    </cofactor>
</comment>
<dbReference type="Gene3D" id="3.60.21.10">
    <property type="match status" value="1"/>
</dbReference>
<dbReference type="SUPFAM" id="SSF56300">
    <property type="entry name" value="Metallo-dependent phosphatases"/>
    <property type="match status" value="1"/>
</dbReference>
<evidence type="ECO:0000256" key="1">
    <source>
        <dbReference type="ARBA" id="ARBA00008950"/>
    </source>
</evidence>
<dbReference type="KEGG" id="eio:H9L01_06470"/>
<evidence type="ECO:0000259" key="3">
    <source>
        <dbReference type="Pfam" id="PF12850"/>
    </source>
</evidence>
<dbReference type="PANTHER" id="PTHR11124">
    <property type="entry name" value="VACUOLAR SORTING PROTEIN VPS29"/>
    <property type="match status" value="1"/>
</dbReference>
<dbReference type="Proteomes" id="UP000515928">
    <property type="component" value="Chromosome"/>
</dbReference>
<dbReference type="InterPro" id="IPR000979">
    <property type="entry name" value="Phosphodiesterase_MJ0936/Vps29"/>
</dbReference>
<dbReference type="GO" id="GO:0016787">
    <property type="term" value="F:hydrolase activity"/>
    <property type="evidence" value="ECO:0007669"/>
    <property type="project" value="UniProtKB-UniRule"/>
</dbReference>
<reference evidence="4 5" key="1">
    <citation type="submission" date="2020-08" db="EMBL/GenBank/DDBJ databases">
        <title>Genome sequence of Erysipelothrix inopinata DSM 15511T.</title>
        <authorList>
            <person name="Hyun D.-W."/>
            <person name="Bae J.-W."/>
        </authorList>
    </citation>
    <scope>NUCLEOTIDE SEQUENCE [LARGE SCALE GENOMIC DNA]</scope>
    <source>
        <strain evidence="4 5">DSM 15511</strain>
    </source>
</reference>
<evidence type="ECO:0000313" key="5">
    <source>
        <dbReference type="Proteomes" id="UP000515928"/>
    </source>
</evidence>
<keyword evidence="5" id="KW-1185">Reference proteome</keyword>
<dbReference type="GO" id="GO:0046872">
    <property type="term" value="F:metal ion binding"/>
    <property type="evidence" value="ECO:0007669"/>
    <property type="project" value="UniProtKB-KW"/>
</dbReference>